<evidence type="ECO:0000259" key="21">
    <source>
        <dbReference type="PROSITE" id="PS51387"/>
    </source>
</evidence>
<comment type="subcellular location">
    <subcellularLocation>
        <location evidence="3 19">Cytoplasm</location>
    </subcellularLocation>
</comment>
<evidence type="ECO:0000256" key="14">
    <source>
        <dbReference type="ARBA" id="ARBA00023002"/>
    </source>
</evidence>
<feature type="domain" description="FAD-binding PCMH-type" evidence="21">
    <location>
        <begin position="35"/>
        <end position="199"/>
    </location>
</feature>
<reference evidence="22 23" key="1">
    <citation type="journal article" date="2018" name="Microbiome">
        <title>Fine metagenomic profile of the Mediterranean stratified and mixed water columns revealed by assembly and recruitment.</title>
        <authorList>
            <person name="Haro-Moreno J.M."/>
            <person name="Lopez-Perez M."/>
            <person name="De La Torre J.R."/>
            <person name="Picazo A."/>
            <person name="Camacho A."/>
            <person name="Rodriguez-Valera F."/>
        </authorList>
    </citation>
    <scope>NUCLEOTIDE SEQUENCE [LARGE SCALE GENOMIC DNA]</scope>
    <source>
        <strain evidence="22">MED-G55</strain>
    </source>
</reference>
<dbReference type="UniPathway" id="UPA00219"/>
<dbReference type="Pfam" id="PF01565">
    <property type="entry name" value="FAD_binding_4"/>
    <property type="match status" value="1"/>
</dbReference>
<evidence type="ECO:0000256" key="20">
    <source>
        <dbReference type="SAM" id="MobiDB-lite"/>
    </source>
</evidence>
<protein>
    <recommendedName>
        <fullName evidence="6 19">UDP-N-acetylenolpyruvoylglucosamine reductase</fullName>
        <ecNumber evidence="5 19">1.3.1.98</ecNumber>
    </recommendedName>
    <alternativeName>
        <fullName evidence="17 19">UDP-N-acetylmuramate dehydrogenase</fullName>
    </alternativeName>
</protein>
<dbReference type="GO" id="GO:0071949">
    <property type="term" value="F:FAD binding"/>
    <property type="evidence" value="ECO:0007669"/>
    <property type="project" value="InterPro"/>
</dbReference>
<evidence type="ECO:0000256" key="3">
    <source>
        <dbReference type="ARBA" id="ARBA00004496"/>
    </source>
</evidence>
<proteinExistence type="inferred from homology"/>
<evidence type="ECO:0000256" key="19">
    <source>
        <dbReference type="HAMAP-Rule" id="MF_00037"/>
    </source>
</evidence>
<evidence type="ECO:0000256" key="7">
    <source>
        <dbReference type="ARBA" id="ARBA00022490"/>
    </source>
</evidence>
<dbReference type="InterPro" id="IPR016167">
    <property type="entry name" value="FAD-bd_PCMH_sub1"/>
</dbReference>
<evidence type="ECO:0000256" key="18">
    <source>
        <dbReference type="ARBA" id="ARBA00048914"/>
    </source>
</evidence>
<evidence type="ECO:0000256" key="1">
    <source>
        <dbReference type="ARBA" id="ARBA00001974"/>
    </source>
</evidence>
<dbReference type="AlphaFoldDB" id="A0A368E3A4"/>
<comment type="pathway">
    <text evidence="4 19">Cell wall biogenesis; peptidoglycan biosynthesis.</text>
</comment>
<dbReference type="GO" id="GO:0051301">
    <property type="term" value="P:cell division"/>
    <property type="evidence" value="ECO:0007669"/>
    <property type="project" value="UniProtKB-KW"/>
</dbReference>
<dbReference type="Gene3D" id="3.30.43.10">
    <property type="entry name" value="Uridine Diphospho-n-acetylenolpyruvylglucosamine Reductase, domain 2"/>
    <property type="match status" value="1"/>
</dbReference>
<evidence type="ECO:0000256" key="6">
    <source>
        <dbReference type="ARBA" id="ARBA00015188"/>
    </source>
</evidence>
<sequence>MNLALKNTDILSRLPQIRGSYREQVELADVTWFRVGGCADILFSPADEADLQTFLANCPEEIPVMVLGACSNTLIRDGGVSGVVIKLGRPFGDIVIDADGQVKAGAAVPDLMLSKQVAEAELSGLEFFRGIPGTVGGALRMNAGAYGNDTATVLTQAYAYDRKGNRHEIKVHEMGFDYRHCALPQDLIFTAARFQTVPGDKEKILAQMEEISASREDTQPIKSRTGGSTFKNPGGADPEGLKAWKLIDAAGCRGLAQGDAQISEQHCNFLINHGEASAADLETLGEVVRQRVKDHSGVTLQWEIKRIGREAI</sequence>
<keyword evidence="11 19" id="KW-0521">NADP</keyword>
<dbReference type="InterPro" id="IPR016169">
    <property type="entry name" value="FAD-bd_PCMH_sub2"/>
</dbReference>
<dbReference type="InterPro" id="IPR016166">
    <property type="entry name" value="FAD-bd_PCMH"/>
</dbReference>
<dbReference type="InterPro" id="IPR036635">
    <property type="entry name" value="MurB_C_sf"/>
</dbReference>
<dbReference type="PROSITE" id="PS51387">
    <property type="entry name" value="FAD_PCMH"/>
    <property type="match status" value="1"/>
</dbReference>
<evidence type="ECO:0000313" key="23">
    <source>
        <dbReference type="Proteomes" id="UP000252132"/>
    </source>
</evidence>
<dbReference type="InterPro" id="IPR006094">
    <property type="entry name" value="Oxid_FAD_bind_N"/>
</dbReference>
<keyword evidence="14 19" id="KW-0560">Oxidoreductase</keyword>
<dbReference type="GO" id="GO:0008762">
    <property type="term" value="F:UDP-N-acetylmuramate dehydrogenase activity"/>
    <property type="evidence" value="ECO:0007669"/>
    <property type="project" value="UniProtKB-UniRule"/>
</dbReference>
<organism evidence="22 23">
    <name type="scientific">PS1 clade bacterium</name>
    <dbReference type="NCBI Taxonomy" id="2175152"/>
    <lineage>
        <taxon>Bacteria</taxon>
        <taxon>Pseudomonadati</taxon>
        <taxon>Pseudomonadota</taxon>
        <taxon>Alphaproteobacteria</taxon>
        <taxon>PS1 clade</taxon>
    </lineage>
</organism>
<evidence type="ECO:0000256" key="13">
    <source>
        <dbReference type="ARBA" id="ARBA00022984"/>
    </source>
</evidence>
<dbReference type="EC" id="1.3.1.98" evidence="5 19"/>
<comment type="catalytic activity">
    <reaction evidence="18 19">
        <text>UDP-N-acetyl-alpha-D-muramate + NADP(+) = UDP-N-acetyl-3-O-(1-carboxyvinyl)-alpha-D-glucosamine + NADPH + H(+)</text>
        <dbReference type="Rhea" id="RHEA:12248"/>
        <dbReference type="ChEBI" id="CHEBI:15378"/>
        <dbReference type="ChEBI" id="CHEBI:57783"/>
        <dbReference type="ChEBI" id="CHEBI:58349"/>
        <dbReference type="ChEBI" id="CHEBI:68483"/>
        <dbReference type="ChEBI" id="CHEBI:70757"/>
        <dbReference type="EC" id="1.3.1.98"/>
    </reaction>
</comment>
<evidence type="ECO:0000256" key="10">
    <source>
        <dbReference type="ARBA" id="ARBA00022827"/>
    </source>
</evidence>
<feature type="compositionally biased region" description="Polar residues" evidence="20">
    <location>
        <begin position="220"/>
        <end position="231"/>
    </location>
</feature>
<dbReference type="SUPFAM" id="SSF56194">
    <property type="entry name" value="Uridine diphospho-N-Acetylenolpyruvylglucosamine reductase, MurB, C-terminal domain"/>
    <property type="match status" value="1"/>
</dbReference>
<dbReference type="GO" id="GO:0009252">
    <property type="term" value="P:peptidoglycan biosynthetic process"/>
    <property type="evidence" value="ECO:0007669"/>
    <property type="project" value="UniProtKB-UniRule"/>
</dbReference>
<keyword evidence="10 19" id="KW-0274">FAD</keyword>
<gene>
    <name evidence="19" type="primary">murB</name>
    <name evidence="22" type="ORF">DBW69_02045</name>
</gene>
<dbReference type="InterPro" id="IPR011601">
    <property type="entry name" value="MurB_C"/>
</dbReference>
<dbReference type="InterPro" id="IPR036318">
    <property type="entry name" value="FAD-bd_PCMH-like_sf"/>
</dbReference>
<evidence type="ECO:0000256" key="9">
    <source>
        <dbReference type="ARBA" id="ARBA00022630"/>
    </source>
</evidence>
<evidence type="ECO:0000256" key="17">
    <source>
        <dbReference type="ARBA" id="ARBA00031026"/>
    </source>
</evidence>
<evidence type="ECO:0000256" key="8">
    <source>
        <dbReference type="ARBA" id="ARBA00022618"/>
    </source>
</evidence>
<keyword evidence="13 19" id="KW-0573">Peptidoglycan synthesis</keyword>
<accession>A0A368E3A4</accession>
<dbReference type="HAMAP" id="MF_00037">
    <property type="entry name" value="MurB"/>
    <property type="match status" value="1"/>
</dbReference>
<dbReference type="Gene3D" id="3.90.78.10">
    <property type="entry name" value="UDP-N-acetylenolpyruvoylglucosamine reductase, C-terminal domain"/>
    <property type="match status" value="1"/>
</dbReference>
<evidence type="ECO:0000256" key="5">
    <source>
        <dbReference type="ARBA" id="ARBA00012518"/>
    </source>
</evidence>
<evidence type="ECO:0000256" key="16">
    <source>
        <dbReference type="ARBA" id="ARBA00023316"/>
    </source>
</evidence>
<keyword evidence="12 19" id="KW-0133">Cell shape</keyword>
<dbReference type="GO" id="GO:0008360">
    <property type="term" value="P:regulation of cell shape"/>
    <property type="evidence" value="ECO:0007669"/>
    <property type="project" value="UniProtKB-KW"/>
</dbReference>
<feature type="region of interest" description="Disordered" evidence="20">
    <location>
        <begin position="212"/>
        <end position="236"/>
    </location>
</feature>
<dbReference type="GO" id="GO:0005829">
    <property type="term" value="C:cytosol"/>
    <property type="evidence" value="ECO:0007669"/>
    <property type="project" value="TreeGrafter"/>
</dbReference>
<feature type="active site" evidence="19">
    <location>
        <position position="179"/>
    </location>
</feature>
<dbReference type="PANTHER" id="PTHR21071:SF4">
    <property type="entry name" value="UDP-N-ACETYLENOLPYRUVOYLGLUCOSAMINE REDUCTASE"/>
    <property type="match status" value="1"/>
</dbReference>
<dbReference type="NCBIfam" id="NF010480">
    <property type="entry name" value="PRK13905.1"/>
    <property type="match status" value="1"/>
</dbReference>
<evidence type="ECO:0000313" key="22">
    <source>
        <dbReference type="EMBL" id="RCL77941.1"/>
    </source>
</evidence>
<dbReference type="Proteomes" id="UP000252132">
    <property type="component" value="Unassembled WGS sequence"/>
</dbReference>
<evidence type="ECO:0000256" key="2">
    <source>
        <dbReference type="ARBA" id="ARBA00003921"/>
    </source>
</evidence>
<comment type="function">
    <text evidence="2 19">Cell wall formation.</text>
</comment>
<keyword evidence="7 19" id="KW-0963">Cytoplasm</keyword>
<dbReference type="InterPro" id="IPR003170">
    <property type="entry name" value="MurB"/>
</dbReference>
<feature type="active site" evidence="19">
    <location>
        <position position="303"/>
    </location>
</feature>
<keyword evidence="15 19" id="KW-0131">Cell cycle</keyword>
<evidence type="ECO:0000256" key="12">
    <source>
        <dbReference type="ARBA" id="ARBA00022960"/>
    </source>
</evidence>
<name>A0A368E3A4_9PROT</name>
<feature type="active site" description="Proton donor" evidence="19">
    <location>
        <position position="228"/>
    </location>
</feature>
<dbReference type="EMBL" id="QOQF01000004">
    <property type="protein sequence ID" value="RCL77941.1"/>
    <property type="molecule type" value="Genomic_DNA"/>
</dbReference>
<dbReference type="Gene3D" id="3.30.465.10">
    <property type="match status" value="1"/>
</dbReference>
<dbReference type="SUPFAM" id="SSF56176">
    <property type="entry name" value="FAD-binding/transporter-associated domain-like"/>
    <property type="match status" value="1"/>
</dbReference>
<dbReference type="Pfam" id="PF02873">
    <property type="entry name" value="MurB_C"/>
    <property type="match status" value="1"/>
</dbReference>
<comment type="cofactor">
    <cofactor evidence="1 19">
        <name>FAD</name>
        <dbReference type="ChEBI" id="CHEBI:57692"/>
    </cofactor>
</comment>
<keyword evidence="8 19" id="KW-0132">Cell division</keyword>
<evidence type="ECO:0000256" key="11">
    <source>
        <dbReference type="ARBA" id="ARBA00022857"/>
    </source>
</evidence>
<keyword evidence="16 19" id="KW-0961">Cell wall biogenesis/degradation</keyword>
<dbReference type="GO" id="GO:0071555">
    <property type="term" value="P:cell wall organization"/>
    <property type="evidence" value="ECO:0007669"/>
    <property type="project" value="UniProtKB-KW"/>
</dbReference>
<comment type="similarity">
    <text evidence="19">Belongs to the MurB family.</text>
</comment>
<evidence type="ECO:0000256" key="15">
    <source>
        <dbReference type="ARBA" id="ARBA00023306"/>
    </source>
</evidence>
<comment type="caution">
    <text evidence="22">The sequence shown here is derived from an EMBL/GenBank/DDBJ whole genome shotgun (WGS) entry which is preliminary data.</text>
</comment>
<evidence type="ECO:0000256" key="4">
    <source>
        <dbReference type="ARBA" id="ARBA00004752"/>
    </source>
</evidence>
<keyword evidence="9 19" id="KW-0285">Flavoprotein</keyword>
<dbReference type="PANTHER" id="PTHR21071">
    <property type="entry name" value="UDP-N-ACETYLENOLPYRUVOYLGLUCOSAMINE REDUCTASE"/>
    <property type="match status" value="1"/>
</dbReference>
<dbReference type="NCBIfam" id="TIGR00179">
    <property type="entry name" value="murB"/>
    <property type="match status" value="1"/>
</dbReference>